<dbReference type="Gene3D" id="3.10.450.50">
    <property type="match status" value="1"/>
</dbReference>
<reference evidence="1 2" key="1">
    <citation type="submission" date="2009-04" db="EMBL/GenBank/DDBJ databases">
        <authorList>
            <person name="Qin X."/>
            <person name="Bachman B."/>
            <person name="Battles P."/>
            <person name="Bell A."/>
            <person name="Bess C."/>
            <person name="Bickham C."/>
            <person name="Chaboub L."/>
            <person name="Chen D."/>
            <person name="Coyle M."/>
            <person name="Deiros D.R."/>
            <person name="Dinh H."/>
            <person name="Forbes L."/>
            <person name="Fowler G."/>
            <person name="Francisco L."/>
            <person name="Fu Q."/>
            <person name="Gubbala S."/>
            <person name="Hale W."/>
            <person name="Han Y."/>
            <person name="Hemphill L."/>
            <person name="Highlander S.K."/>
            <person name="Hirani K."/>
            <person name="Hogues M."/>
            <person name="Jackson L."/>
            <person name="Jakkamsetti A."/>
            <person name="Javaid M."/>
            <person name="Jiang H."/>
            <person name="Korchina V."/>
            <person name="Kovar C."/>
            <person name="Lara F."/>
            <person name="Lee S."/>
            <person name="Mata R."/>
            <person name="Mathew T."/>
            <person name="Moen C."/>
            <person name="Morales K."/>
            <person name="Munidasa M."/>
            <person name="Nazareth L."/>
            <person name="Ngo R."/>
            <person name="Nguyen L."/>
            <person name="Okwuonu G."/>
            <person name="Ongeri F."/>
            <person name="Patil S."/>
            <person name="Petrosino J."/>
            <person name="Pham C."/>
            <person name="Pham P."/>
            <person name="Pu L.-L."/>
            <person name="Puazo M."/>
            <person name="Raj R."/>
            <person name="Reid J."/>
            <person name="Rouhana J."/>
            <person name="Saada N."/>
            <person name="Shang Y."/>
            <person name="Simmons D."/>
            <person name="Thornton R."/>
            <person name="Warren J."/>
            <person name="Weissenberger G."/>
            <person name="Zhang J."/>
            <person name="Zhang L."/>
            <person name="Zhou C."/>
            <person name="Zhu D."/>
            <person name="Muzny D."/>
            <person name="Worley K."/>
            <person name="Gibbs R."/>
        </authorList>
    </citation>
    <scope>NUCLEOTIDE SEQUENCE [LARGE SCALE GENOMIC DNA]</scope>
    <source>
        <strain evidence="1 2">F0268</strain>
    </source>
</reference>
<name>C2KWY0_9FIRM</name>
<protein>
    <recommendedName>
        <fullName evidence="3">SEC-C domain-containing protein</fullName>
    </recommendedName>
</protein>
<evidence type="ECO:0008006" key="3">
    <source>
        <dbReference type="Google" id="ProtNLM"/>
    </source>
</evidence>
<evidence type="ECO:0000313" key="1">
    <source>
        <dbReference type="EMBL" id="EEJ51735.1"/>
    </source>
</evidence>
<dbReference type="HOGENOM" id="CLU_1599882_0_0_9"/>
<dbReference type="SUPFAM" id="SSF103642">
    <property type="entry name" value="Sec-C motif"/>
    <property type="match status" value="1"/>
</dbReference>
<dbReference type="InParanoid" id="C2KWY0"/>
<dbReference type="Pfam" id="PF02810">
    <property type="entry name" value="SEC-C"/>
    <property type="match status" value="1"/>
</dbReference>
<accession>C2KWY0</accession>
<keyword evidence="2" id="KW-1185">Reference proteome</keyword>
<dbReference type="STRING" id="585501.HMPREF6123_0999"/>
<gene>
    <name evidence="1" type="ORF">HMPREF6123_0999</name>
</gene>
<organism evidence="1 2">
    <name type="scientific">Oribacterium sinus F0268</name>
    <dbReference type="NCBI Taxonomy" id="585501"/>
    <lineage>
        <taxon>Bacteria</taxon>
        <taxon>Bacillati</taxon>
        <taxon>Bacillota</taxon>
        <taxon>Clostridia</taxon>
        <taxon>Lachnospirales</taxon>
        <taxon>Lachnospiraceae</taxon>
        <taxon>Oribacterium</taxon>
    </lineage>
</organism>
<dbReference type="PANTHER" id="PTHR33747">
    <property type="entry name" value="UPF0225 PROTEIN SCO1677"/>
    <property type="match status" value="1"/>
</dbReference>
<dbReference type="AlphaFoldDB" id="C2KWY0"/>
<dbReference type="eggNOG" id="COG3012">
    <property type="taxonomic scope" value="Bacteria"/>
</dbReference>
<dbReference type="EMBL" id="ACKX01000094">
    <property type="protein sequence ID" value="EEJ51735.1"/>
    <property type="molecule type" value="Genomic_DNA"/>
</dbReference>
<dbReference type="NCBIfam" id="NF004088">
    <property type="entry name" value="PRK05590.1"/>
    <property type="match status" value="1"/>
</dbReference>
<dbReference type="PANTHER" id="PTHR33747:SF1">
    <property type="entry name" value="ADENYLATE CYCLASE-ASSOCIATED CAP C-TERMINAL DOMAIN-CONTAINING PROTEIN"/>
    <property type="match status" value="1"/>
</dbReference>
<evidence type="ECO:0000313" key="2">
    <source>
        <dbReference type="Proteomes" id="UP000004121"/>
    </source>
</evidence>
<comment type="caution">
    <text evidence="1">The sequence shown here is derived from an EMBL/GenBank/DDBJ whole genome shotgun (WGS) entry which is preliminary data.</text>
</comment>
<sequence>MEIVMATLLENWRNTAYGNGMNKQEQEALWQKYFALEKGFYEEILKDPKKVYEGSVKELAEKFSIDPFIFVGILDGIDESLAGYHNPIDTMEEDTVVKIQIDPEKLYYNMVEAKASWLYELPAWDSILTEEKRKELYKEQKKSGTVKRESKKIYPNDACPCGSGKKYKKCCMRKDEEKERELLQNG</sequence>
<dbReference type="Proteomes" id="UP000004121">
    <property type="component" value="Unassembled WGS sequence"/>
</dbReference>
<dbReference type="InterPro" id="IPR004027">
    <property type="entry name" value="SEC_C_motif"/>
</dbReference>
<proteinExistence type="predicted"/>